<dbReference type="Proteomes" id="UP001217089">
    <property type="component" value="Unassembled WGS sequence"/>
</dbReference>
<gene>
    <name evidence="1" type="ORF">KUTeg_004323</name>
</gene>
<reference evidence="1 2" key="1">
    <citation type="submission" date="2022-12" db="EMBL/GenBank/DDBJ databases">
        <title>Chromosome-level genome of Tegillarca granosa.</title>
        <authorList>
            <person name="Kim J."/>
        </authorList>
    </citation>
    <scope>NUCLEOTIDE SEQUENCE [LARGE SCALE GENOMIC DNA]</scope>
    <source>
        <strain evidence="1">Teg-2019</strain>
        <tissue evidence="1">Adductor muscle</tissue>
    </source>
</reference>
<organism evidence="1 2">
    <name type="scientific">Tegillarca granosa</name>
    <name type="common">Malaysian cockle</name>
    <name type="synonym">Anadara granosa</name>
    <dbReference type="NCBI Taxonomy" id="220873"/>
    <lineage>
        <taxon>Eukaryota</taxon>
        <taxon>Metazoa</taxon>
        <taxon>Spiralia</taxon>
        <taxon>Lophotrochozoa</taxon>
        <taxon>Mollusca</taxon>
        <taxon>Bivalvia</taxon>
        <taxon>Autobranchia</taxon>
        <taxon>Pteriomorphia</taxon>
        <taxon>Arcoida</taxon>
        <taxon>Arcoidea</taxon>
        <taxon>Arcidae</taxon>
        <taxon>Tegillarca</taxon>
    </lineage>
</organism>
<evidence type="ECO:0008006" key="3">
    <source>
        <dbReference type="Google" id="ProtNLM"/>
    </source>
</evidence>
<dbReference type="InterPro" id="IPR032053">
    <property type="entry name" value="Ribosomal_mS34"/>
</dbReference>
<dbReference type="PANTHER" id="PTHR28589:SF1">
    <property type="entry name" value="SMALL RIBOSOMAL SUBUNIT PROTEIN MS34"/>
    <property type="match status" value="1"/>
</dbReference>
<name>A0ABQ9FRD2_TEGGR</name>
<keyword evidence="2" id="KW-1185">Reference proteome</keyword>
<dbReference type="PANTHER" id="PTHR28589">
    <property type="entry name" value="28S RIBOSOMAL PROTEIN S34, MITOCHONDRIAL"/>
    <property type="match status" value="1"/>
</dbReference>
<dbReference type="Pfam" id="PF16053">
    <property type="entry name" value="MRP-S34"/>
    <property type="match status" value="1"/>
</dbReference>
<evidence type="ECO:0000313" key="1">
    <source>
        <dbReference type="EMBL" id="KAJ8319232.1"/>
    </source>
</evidence>
<accession>A0ABQ9FRD2</accession>
<evidence type="ECO:0000313" key="2">
    <source>
        <dbReference type="Proteomes" id="UP001217089"/>
    </source>
</evidence>
<dbReference type="EMBL" id="JARBDR010000214">
    <property type="protein sequence ID" value="KAJ8319232.1"/>
    <property type="molecule type" value="Genomic_DNA"/>
</dbReference>
<comment type="caution">
    <text evidence="1">The sequence shown here is derived from an EMBL/GenBank/DDBJ whole genome shotgun (WGS) entry which is preliminary data.</text>
</comment>
<proteinExistence type="predicted"/>
<sequence>MPTKYIGRVGVQHGKTLYEIAANLKNLGVGRVVYRHTFAERYPEKSYYILTKDFTFGEAYGYKVFRGAKFPKPVRIDTGFRTDWKLVPKEDEEEFCKIDKVHTKHFDENCLEHKLPPLMEYIMKDHISRLDRKVDLPFKLKHRQRLTQTNIWHRYSCDIDDSFVLQQKENFGRTED</sequence>
<protein>
    <recommendedName>
        <fullName evidence="3">28S ribosomal protein S34, mitochondrial</fullName>
    </recommendedName>
</protein>